<name>A0A9N8WKA1_9GLOM</name>
<keyword evidence="5" id="KW-1185">Reference proteome</keyword>
<comment type="subcellular location">
    <subcellularLocation>
        <location evidence="3">Cytoplasm</location>
    </subcellularLocation>
</comment>
<organism evidence="4 5">
    <name type="scientific">Acaulospora morrowiae</name>
    <dbReference type="NCBI Taxonomy" id="94023"/>
    <lineage>
        <taxon>Eukaryota</taxon>
        <taxon>Fungi</taxon>
        <taxon>Fungi incertae sedis</taxon>
        <taxon>Mucoromycota</taxon>
        <taxon>Glomeromycotina</taxon>
        <taxon>Glomeromycetes</taxon>
        <taxon>Diversisporales</taxon>
        <taxon>Acaulosporaceae</taxon>
        <taxon>Acaulospora</taxon>
    </lineage>
</organism>
<comment type="pathway">
    <text evidence="3">tRNA modification; 5-methoxycarbonylmethyl-2-thiouridine-tRNA biosynthesis.</text>
</comment>
<dbReference type="Pfam" id="PF10288">
    <property type="entry name" value="CTU2"/>
    <property type="match status" value="1"/>
</dbReference>
<comment type="caution">
    <text evidence="4">The sequence shown here is derived from an EMBL/GenBank/DDBJ whole genome shotgun (WGS) entry which is preliminary data.</text>
</comment>
<sequence>MCSIEETLIDIETTKSRPSDKNCIKCKTSRATILIRHSTYCKRCFQYMIVGKFRKNMEKYRTTNSQIGEKVMIGLSGGPSSRAMLQLLNDYNETLPHEISKKQLFADVLVCHIDESAIFDTQDSTMDRVKKIAQEYRYPFVGLPIENIFSADYTSSGAYKEVLNVTFDQSKQQEINEFVATVGQNDGHSNKEKLQLLLRGISKLTAKEDFVWYLKQTLLIHTARRTGCTRLFLGDSSTRLSIKIISLTSKGRGFSLPLEISGENQWFEDVSIARPMKDITLKEICIYNHYLGFDNVFTSSLTSMLPPKASIERLTEDFIVGLEKDYPSTVSTITRTGSKLSIQNSVDKESHCMMCLMPYQKGNKIWKNRITVMRTPSLPSTKKMPTDQNATICKNETSSCSQDACCSQNDRTKFDQNVDISDILCYACRVNMRDAKEIALPPYVAEEAEKENRRRKLRKHIEEFLIDDNE</sequence>
<protein>
    <recommendedName>
        <fullName evidence="3">Cytoplasmic tRNA 2-thiolation protein 2</fullName>
    </recommendedName>
</protein>
<dbReference type="SUPFAM" id="SSF52402">
    <property type="entry name" value="Adenine nucleotide alpha hydrolases-like"/>
    <property type="match status" value="1"/>
</dbReference>
<dbReference type="InterPro" id="IPR014729">
    <property type="entry name" value="Rossmann-like_a/b/a_fold"/>
</dbReference>
<dbReference type="PANTHER" id="PTHR20882">
    <property type="entry name" value="CYTOPLASMIC TRNA 2-THIOLATION PROTEIN 2"/>
    <property type="match status" value="1"/>
</dbReference>
<evidence type="ECO:0000313" key="4">
    <source>
        <dbReference type="EMBL" id="CAG8491972.1"/>
    </source>
</evidence>
<dbReference type="GO" id="GO:0016779">
    <property type="term" value="F:nucleotidyltransferase activity"/>
    <property type="evidence" value="ECO:0007669"/>
    <property type="project" value="UniProtKB-UniRule"/>
</dbReference>
<comment type="function">
    <text evidence="3">Plays a central role in 2-thiolation of mcm(5)S(2)U at tRNA wobble positions of tRNA(Lys), tRNA(Glu) and tRNA(Gln). May act by forming a heterodimer with NCS6 that ligates sulfur from thiocarboxylated URM1 onto the uridine of tRNAs at wobble position. Prior mcm(5) tRNA modification by the elongator complex is required for 2-thiolation. May also be involved in protein urmylation.</text>
</comment>
<evidence type="ECO:0000313" key="5">
    <source>
        <dbReference type="Proteomes" id="UP000789342"/>
    </source>
</evidence>
<evidence type="ECO:0000256" key="3">
    <source>
        <dbReference type="HAMAP-Rule" id="MF_03054"/>
    </source>
</evidence>
<dbReference type="InterPro" id="IPR019407">
    <property type="entry name" value="CTU2"/>
</dbReference>
<dbReference type="Proteomes" id="UP000789342">
    <property type="component" value="Unassembled WGS sequence"/>
</dbReference>
<dbReference type="GO" id="GO:0032447">
    <property type="term" value="P:protein urmylation"/>
    <property type="evidence" value="ECO:0007669"/>
    <property type="project" value="UniProtKB-UniRule"/>
</dbReference>
<dbReference type="OrthoDB" id="25129at2759"/>
<dbReference type="GO" id="GO:0000049">
    <property type="term" value="F:tRNA binding"/>
    <property type="evidence" value="ECO:0007669"/>
    <property type="project" value="InterPro"/>
</dbReference>
<dbReference type="GO" id="GO:0016783">
    <property type="term" value="F:sulfurtransferase activity"/>
    <property type="evidence" value="ECO:0007669"/>
    <property type="project" value="TreeGrafter"/>
</dbReference>
<dbReference type="PANTHER" id="PTHR20882:SF14">
    <property type="entry name" value="CYTOPLASMIC TRNA 2-THIOLATION PROTEIN 2"/>
    <property type="match status" value="1"/>
</dbReference>
<dbReference type="EMBL" id="CAJVPV010001270">
    <property type="protein sequence ID" value="CAG8491972.1"/>
    <property type="molecule type" value="Genomic_DNA"/>
</dbReference>
<keyword evidence="2 3" id="KW-0819">tRNA processing</keyword>
<dbReference type="HAMAP" id="MF_03054">
    <property type="entry name" value="CTU2"/>
    <property type="match status" value="1"/>
</dbReference>
<proteinExistence type="inferred from homology"/>
<accession>A0A9N8WKA1</accession>
<dbReference type="Gene3D" id="3.40.50.620">
    <property type="entry name" value="HUPs"/>
    <property type="match status" value="1"/>
</dbReference>
<evidence type="ECO:0000256" key="2">
    <source>
        <dbReference type="ARBA" id="ARBA00022694"/>
    </source>
</evidence>
<keyword evidence="1 3" id="KW-0963">Cytoplasm</keyword>
<evidence type="ECO:0000256" key="1">
    <source>
        <dbReference type="ARBA" id="ARBA00022490"/>
    </source>
</evidence>
<dbReference type="AlphaFoldDB" id="A0A9N8WKA1"/>
<dbReference type="GO" id="GO:0005829">
    <property type="term" value="C:cytosol"/>
    <property type="evidence" value="ECO:0007669"/>
    <property type="project" value="TreeGrafter"/>
</dbReference>
<reference evidence="4" key="1">
    <citation type="submission" date="2021-06" db="EMBL/GenBank/DDBJ databases">
        <authorList>
            <person name="Kallberg Y."/>
            <person name="Tangrot J."/>
            <person name="Rosling A."/>
        </authorList>
    </citation>
    <scope>NUCLEOTIDE SEQUENCE</scope>
    <source>
        <strain evidence="4">CL551</strain>
    </source>
</reference>
<dbReference type="GO" id="GO:0002143">
    <property type="term" value="P:tRNA wobble position uridine thiolation"/>
    <property type="evidence" value="ECO:0007669"/>
    <property type="project" value="TreeGrafter"/>
</dbReference>
<comment type="similarity">
    <text evidence="3">Belongs to the CTU2/NCS2 family.</text>
</comment>
<gene>
    <name evidence="3" type="primary">NCS2</name>
    <name evidence="3" type="synonym">CTU2</name>
    <name evidence="4" type="ORF">AMORRO_LOCUS2820</name>
</gene>